<evidence type="ECO:0000256" key="2">
    <source>
        <dbReference type="ARBA" id="ARBA00004922"/>
    </source>
</evidence>
<proteinExistence type="inferred from homology"/>
<dbReference type="Pfam" id="PF02434">
    <property type="entry name" value="Fringe"/>
    <property type="match status" value="1"/>
</dbReference>
<dbReference type="EC" id="2.4.1.122" evidence="4"/>
<dbReference type="PANTHER" id="PTHR23033:SF14">
    <property type="entry name" value="GLYCOPROTEIN-N-ACETYLGALACTOSAMINE 3-BETA-GALACTOSYLTRANSFERASE 1-RELATED"/>
    <property type="match status" value="1"/>
</dbReference>
<evidence type="ECO:0000259" key="13">
    <source>
        <dbReference type="Pfam" id="PF02434"/>
    </source>
</evidence>
<feature type="transmembrane region" description="Helical" evidence="12">
    <location>
        <begin position="15"/>
        <end position="32"/>
    </location>
</feature>
<dbReference type="WBParaSite" id="MCU_011729-RA">
    <property type="protein sequence ID" value="MCU_011729-RA"/>
    <property type="gene ID" value="MCU_011729"/>
</dbReference>
<evidence type="ECO:0000256" key="8">
    <source>
        <dbReference type="ARBA" id="ARBA00022741"/>
    </source>
</evidence>
<evidence type="ECO:0000256" key="1">
    <source>
        <dbReference type="ARBA" id="ARBA00004606"/>
    </source>
</evidence>
<keyword evidence="5" id="KW-0328">Glycosyltransferase</keyword>
<dbReference type="GO" id="GO:0016263">
    <property type="term" value="F:glycoprotein-N-acetylgalactosamine 3-beta-galactosyltransferase activity"/>
    <property type="evidence" value="ECO:0007669"/>
    <property type="project" value="UniProtKB-EC"/>
</dbReference>
<dbReference type="PANTHER" id="PTHR23033">
    <property type="entry name" value="BETA1,3-GALACTOSYLTRANSFERASE"/>
    <property type="match status" value="1"/>
</dbReference>
<evidence type="ECO:0000256" key="3">
    <source>
        <dbReference type="ARBA" id="ARBA00006462"/>
    </source>
</evidence>
<keyword evidence="6" id="KW-0808">Transferase</keyword>
<dbReference type="GO" id="GO:0000166">
    <property type="term" value="F:nucleotide binding"/>
    <property type="evidence" value="ECO:0007669"/>
    <property type="project" value="UniProtKB-KW"/>
</dbReference>
<dbReference type="AlphaFoldDB" id="A0A5K3FUQ3"/>
<organism evidence="14">
    <name type="scientific">Mesocestoides corti</name>
    <name type="common">Flatworm</name>
    <dbReference type="NCBI Taxonomy" id="53468"/>
    <lineage>
        <taxon>Eukaryota</taxon>
        <taxon>Metazoa</taxon>
        <taxon>Spiralia</taxon>
        <taxon>Lophotrochozoa</taxon>
        <taxon>Platyhelminthes</taxon>
        <taxon>Cestoda</taxon>
        <taxon>Eucestoda</taxon>
        <taxon>Cyclophyllidea</taxon>
        <taxon>Mesocestoididae</taxon>
        <taxon>Mesocestoides</taxon>
    </lineage>
</organism>
<keyword evidence="9" id="KW-0735">Signal-anchor</keyword>
<name>A0A5K3FUQ3_MESCO</name>
<evidence type="ECO:0000256" key="5">
    <source>
        <dbReference type="ARBA" id="ARBA00022676"/>
    </source>
</evidence>
<sequence>MKPSASIYGLRRQHVLIFVSGVLMGIFSSHLLDMPKMTTNRILKQIKVINDIGDPQSFVNEHEGGHHAGEDVIANELAKKVRVYALILTMPASKHTKALHVKATWARRFNGYTFISSEDDKDLPSVRAVPKEGREALWEKTRYAMLYAYKKHLNDFDFFMKADDDTYVIVENLRYLLLNHDPDQPILMGRRFAVCLNTTSCLFSTVLLICY</sequence>
<dbReference type="InterPro" id="IPR003378">
    <property type="entry name" value="Fringe-like_glycosylTrfase"/>
</dbReference>
<evidence type="ECO:0000256" key="6">
    <source>
        <dbReference type="ARBA" id="ARBA00022679"/>
    </source>
</evidence>
<comment type="pathway">
    <text evidence="2">Protein modification; protein glycosylation.</text>
</comment>
<accession>A0A5K3FUQ3</accession>
<evidence type="ECO:0000313" key="14">
    <source>
        <dbReference type="WBParaSite" id="MCU_011729-RA"/>
    </source>
</evidence>
<dbReference type="UniPathway" id="UPA00378"/>
<evidence type="ECO:0000256" key="7">
    <source>
        <dbReference type="ARBA" id="ARBA00022692"/>
    </source>
</evidence>
<comment type="similarity">
    <text evidence="3">Belongs to the glycosyltransferase 31 family. Beta3-Gal-T subfamily.</text>
</comment>
<comment type="subcellular location">
    <subcellularLocation>
        <location evidence="1">Membrane</location>
        <topology evidence="1">Single-pass type II membrane protein</topology>
    </subcellularLocation>
</comment>
<keyword evidence="8" id="KW-0547">Nucleotide-binding</keyword>
<feature type="domain" description="Fringe-like glycosyltransferase" evidence="13">
    <location>
        <begin position="99"/>
        <end position="193"/>
    </location>
</feature>
<evidence type="ECO:0000256" key="12">
    <source>
        <dbReference type="SAM" id="Phobius"/>
    </source>
</evidence>
<evidence type="ECO:0000256" key="4">
    <source>
        <dbReference type="ARBA" id="ARBA00012557"/>
    </source>
</evidence>
<dbReference type="Gene3D" id="3.90.550.50">
    <property type="match status" value="1"/>
</dbReference>
<reference evidence="14" key="1">
    <citation type="submission" date="2019-11" db="UniProtKB">
        <authorList>
            <consortium name="WormBaseParasite"/>
        </authorList>
    </citation>
    <scope>IDENTIFICATION</scope>
</reference>
<keyword evidence="11 12" id="KW-0472">Membrane</keyword>
<evidence type="ECO:0000256" key="10">
    <source>
        <dbReference type="ARBA" id="ARBA00022989"/>
    </source>
</evidence>
<evidence type="ECO:0000256" key="11">
    <source>
        <dbReference type="ARBA" id="ARBA00023136"/>
    </source>
</evidence>
<protein>
    <recommendedName>
        <fullName evidence="4">N-acetylgalactosaminide beta-1,3-galactosyltransferase</fullName>
        <ecNumber evidence="4">2.4.1.122</ecNumber>
    </recommendedName>
</protein>
<keyword evidence="10 12" id="KW-1133">Transmembrane helix</keyword>
<evidence type="ECO:0000256" key="9">
    <source>
        <dbReference type="ARBA" id="ARBA00022968"/>
    </source>
</evidence>
<keyword evidence="7 12" id="KW-0812">Transmembrane</keyword>
<dbReference type="GO" id="GO:0016020">
    <property type="term" value="C:membrane"/>
    <property type="evidence" value="ECO:0007669"/>
    <property type="project" value="UniProtKB-SubCell"/>
</dbReference>
<dbReference type="InterPro" id="IPR026050">
    <property type="entry name" value="C1GALT1/C1GALT1_chp1"/>
</dbReference>